<evidence type="ECO:0000256" key="7">
    <source>
        <dbReference type="RuleBase" id="RU363032"/>
    </source>
</evidence>
<gene>
    <name evidence="9" type="ORF">SAMN05421869_117173</name>
</gene>
<dbReference type="SUPFAM" id="SSF161098">
    <property type="entry name" value="MetI-like"/>
    <property type="match status" value="1"/>
</dbReference>
<evidence type="ECO:0000259" key="8">
    <source>
        <dbReference type="PROSITE" id="PS50928"/>
    </source>
</evidence>
<dbReference type="PANTHER" id="PTHR43163:SF3">
    <property type="entry name" value="PEPTIDE ABC TRANSPORTER PERMEASE PROTEIN"/>
    <property type="match status" value="1"/>
</dbReference>
<accession>A0A1G9DKM9</accession>
<dbReference type="STRING" id="633440.SAMN05421869_117173"/>
<dbReference type="Pfam" id="PF00528">
    <property type="entry name" value="BPD_transp_1"/>
    <property type="match status" value="1"/>
</dbReference>
<dbReference type="AlphaFoldDB" id="A0A1G9DKM9"/>
<evidence type="ECO:0000256" key="3">
    <source>
        <dbReference type="ARBA" id="ARBA00022475"/>
    </source>
</evidence>
<comment type="similarity">
    <text evidence="7">Belongs to the binding-protein-dependent transport system permease family.</text>
</comment>
<feature type="transmembrane region" description="Helical" evidence="7">
    <location>
        <begin position="191"/>
        <end position="211"/>
    </location>
</feature>
<dbReference type="Pfam" id="PF19300">
    <property type="entry name" value="BPD_transp_1_N"/>
    <property type="match status" value="1"/>
</dbReference>
<dbReference type="GO" id="GO:0005886">
    <property type="term" value="C:plasma membrane"/>
    <property type="evidence" value="ECO:0007669"/>
    <property type="project" value="UniProtKB-SubCell"/>
</dbReference>
<evidence type="ECO:0000256" key="5">
    <source>
        <dbReference type="ARBA" id="ARBA00022989"/>
    </source>
</evidence>
<evidence type="ECO:0000313" key="10">
    <source>
        <dbReference type="Proteomes" id="UP000199202"/>
    </source>
</evidence>
<keyword evidence="6 7" id="KW-0472">Membrane</keyword>
<dbReference type="EMBL" id="FNDJ01000017">
    <property type="protein sequence ID" value="SDK64483.1"/>
    <property type="molecule type" value="Genomic_DNA"/>
</dbReference>
<feature type="transmembrane region" description="Helical" evidence="7">
    <location>
        <begin position="251"/>
        <end position="272"/>
    </location>
</feature>
<dbReference type="PANTHER" id="PTHR43163">
    <property type="entry name" value="DIPEPTIDE TRANSPORT SYSTEM PERMEASE PROTEIN DPPB-RELATED"/>
    <property type="match status" value="1"/>
</dbReference>
<protein>
    <submittedName>
        <fullName evidence="9">Peptide/nickel transport system permease protein</fullName>
    </submittedName>
</protein>
<keyword evidence="2 7" id="KW-0813">Transport</keyword>
<keyword evidence="5 7" id="KW-1133">Transmembrane helix</keyword>
<keyword evidence="4 7" id="KW-0812">Transmembrane</keyword>
<name>A0A1G9DKM9_9ACTN</name>
<feature type="transmembrane region" description="Helical" evidence="7">
    <location>
        <begin position="150"/>
        <end position="171"/>
    </location>
</feature>
<keyword evidence="10" id="KW-1185">Reference proteome</keyword>
<keyword evidence="3" id="KW-1003">Cell membrane</keyword>
<dbReference type="InterPro" id="IPR045621">
    <property type="entry name" value="BPD_transp_1_N"/>
</dbReference>
<feature type="transmembrane region" description="Helical" evidence="7">
    <location>
        <begin position="297"/>
        <end position="323"/>
    </location>
</feature>
<feature type="domain" description="ABC transmembrane type-1" evidence="8">
    <location>
        <begin position="111"/>
        <end position="320"/>
    </location>
</feature>
<dbReference type="Gene3D" id="1.10.3720.10">
    <property type="entry name" value="MetI-like"/>
    <property type="match status" value="1"/>
</dbReference>
<evidence type="ECO:0000256" key="2">
    <source>
        <dbReference type="ARBA" id="ARBA00022448"/>
    </source>
</evidence>
<evidence type="ECO:0000313" key="9">
    <source>
        <dbReference type="EMBL" id="SDK64483.1"/>
    </source>
</evidence>
<evidence type="ECO:0000256" key="1">
    <source>
        <dbReference type="ARBA" id="ARBA00004651"/>
    </source>
</evidence>
<dbReference type="InterPro" id="IPR000515">
    <property type="entry name" value="MetI-like"/>
</dbReference>
<dbReference type="RefSeq" id="WP_245765450.1">
    <property type="nucleotide sequence ID" value="NZ_FNDJ01000017.1"/>
</dbReference>
<proteinExistence type="inferred from homology"/>
<sequence length="332" mass="35804">MMARYLAGRLAGMVLILFLVCLFTFLIFFTLSPDPAVLICGKTCTPDRIDQIRGVLGLDQPFLTQFFGFLGGIFAGRDYGQGANLVHCAAPCLGYSFQTNQSVWDMVVERLPVSATLAIGAAVLWLLFGIAAGLLSAVKEGTWWDRAGMGLALGGSSIPNYVLALALQYVLVVQLQVLPFPQAVAFGDDPVLWFESYLMPWIVLAAGYACLYARLTRANVIDTLAENFMRTARAKGLSPVLTMRRHALRPALTPITTIFGMDFAALLGGALITEKVFGLNGVGKMAADSIAKNDQPVIMAVTLLAAFFVVVGNLVVDLVYTALDPRVRITAK</sequence>
<evidence type="ECO:0000256" key="6">
    <source>
        <dbReference type="ARBA" id="ARBA00023136"/>
    </source>
</evidence>
<dbReference type="CDD" id="cd06261">
    <property type="entry name" value="TM_PBP2"/>
    <property type="match status" value="1"/>
</dbReference>
<dbReference type="PROSITE" id="PS50928">
    <property type="entry name" value="ABC_TM1"/>
    <property type="match status" value="1"/>
</dbReference>
<feature type="transmembrane region" description="Helical" evidence="7">
    <location>
        <begin position="115"/>
        <end position="138"/>
    </location>
</feature>
<feature type="transmembrane region" description="Helical" evidence="7">
    <location>
        <begin position="12"/>
        <end position="31"/>
    </location>
</feature>
<dbReference type="GO" id="GO:0055085">
    <property type="term" value="P:transmembrane transport"/>
    <property type="evidence" value="ECO:0007669"/>
    <property type="project" value="InterPro"/>
</dbReference>
<dbReference type="InterPro" id="IPR035906">
    <property type="entry name" value="MetI-like_sf"/>
</dbReference>
<dbReference type="Proteomes" id="UP000199202">
    <property type="component" value="Unassembled WGS sequence"/>
</dbReference>
<reference evidence="9 10" key="1">
    <citation type="submission" date="2016-10" db="EMBL/GenBank/DDBJ databases">
        <authorList>
            <person name="de Groot N.N."/>
        </authorList>
    </citation>
    <scope>NUCLEOTIDE SEQUENCE [LARGE SCALE GENOMIC DNA]</scope>
    <source>
        <strain evidence="9 10">CGMCC 4.6533</strain>
    </source>
</reference>
<organism evidence="9 10">
    <name type="scientific">Nonomuraea jiangxiensis</name>
    <dbReference type="NCBI Taxonomy" id="633440"/>
    <lineage>
        <taxon>Bacteria</taxon>
        <taxon>Bacillati</taxon>
        <taxon>Actinomycetota</taxon>
        <taxon>Actinomycetes</taxon>
        <taxon>Streptosporangiales</taxon>
        <taxon>Streptosporangiaceae</taxon>
        <taxon>Nonomuraea</taxon>
    </lineage>
</organism>
<evidence type="ECO:0000256" key="4">
    <source>
        <dbReference type="ARBA" id="ARBA00022692"/>
    </source>
</evidence>
<comment type="subcellular location">
    <subcellularLocation>
        <location evidence="1 7">Cell membrane</location>
        <topology evidence="1 7">Multi-pass membrane protein</topology>
    </subcellularLocation>
</comment>